<dbReference type="GO" id="GO:0016787">
    <property type="term" value="F:hydrolase activity"/>
    <property type="evidence" value="ECO:0007669"/>
    <property type="project" value="UniProtKB-KW"/>
</dbReference>
<feature type="domain" description="AB hydrolase-1" evidence="3">
    <location>
        <begin position="21"/>
        <end position="185"/>
    </location>
</feature>
<organism evidence="4 5">
    <name type="scientific">Polyangium fumosum</name>
    <dbReference type="NCBI Taxonomy" id="889272"/>
    <lineage>
        <taxon>Bacteria</taxon>
        <taxon>Pseudomonadati</taxon>
        <taxon>Myxococcota</taxon>
        <taxon>Polyangia</taxon>
        <taxon>Polyangiales</taxon>
        <taxon>Polyangiaceae</taxon>
        <taxon>Polyangium</taxon>
    </lineage>
</organism>
<keyword evidence="2 4" id="KW-0378">Hydrolase</keyword>
<dbReference type="SUPFAM" id="SSF53474">
    <property type="entry name" value="alpha/beta-Hydrolases"/>
    <property type="match status" value="1"/>
</dbReference>
<evidence type="ECO:0000259" key="3">
    <source>
        <dbReference type="Pfam" id="PF00561"/>
    </source>
</evidence>
<name>A0A4U1JDZ9_9BACT</name>
<evidence type="ECO:0000313" key="4">
    <source>
        <dbReference type="EMBL" id="TKD08338.1"/>
    </source>
</evidence>
<protein>
    <submittedName>
        <fullName evidence="4">Alpha/beta hydrolase</fullName>
    </submittedName>
</protein>
<keyword evidence="5" id="KW-1185">Reference proteome</keyword>
<dbReference type="Proteomes" id="UP000309215">
    <property type="component" value="Unassembled WGS sequence"/>
</dbReference>
<dbReference type="RefSeq" id="WP_136929798.1">
    <property type="nucleotide sequence ID" value="NZ_SSMQ01000014.1"/>
</dbReference>
<evidence type="ECO:0000256" key="1">
    <source>
        <dbReference type="ARBA" id="ARBA00008645"/>
    </source>
</evidence>
<dbReference type="InterPro" id="IPR000639">
    <property type="entry name" value="Epox_hydrolase-like"/>
</dbReference>
<dbReference type="OrthoDB" id="8680283at2"/>
<comment type="similarity">
    <text evidence="1">Belongs to the AB hydrolase superfamily.</text>
</comment>
<evidence type="ECO:0000313" key="5">
    <source>
        <dbReference type="Proteomes" id="UP000309215"/>
    </source>
</evidence>
<dbReference type="FunFam" id="3.40.50.1820:FF:000042">
    <property type="entry name" value="probable strigolactone esterase DAD2"/>
    <property type="match status" value="1"/>
</dbReference>
<comment type="caution">
    <text evidence="4">The sequence shown here is derived from an EMBL/GenBank/DDBJ whole genome shotgun (WGS) entry which is preliminary data.</text>
</comment>
<evidence type="ECO:0000256" key="2">
    <source>
        <dbReference type="ARBA" id="ARBA00022801"/>
    </source>
</evidence>
<dbReference type="Pfam" id="PF00561">
    <property type="entry name" value="Abhydrolase_1"/>
    <property type="match status" value="1"/>
</dbReference>
<gene>
    <name evidence="4" type="ORF">E8A74_15550</name>
</gene>
<proteinExistence type="inferred from homology"/>
<dbReference type="EMBL" id="SSMQ01000014">
    <property type="protein sequence ID" value="TKD08338.1"/>
    <property type="molecule type" value="Genomic_DNA"/>
</dbReference>
<dbReference type="PRINTS" id="PR00111">
    <property type="entry name" value="ABHYDROLASE"/>
</dbReference>
<sequence length="268" mass="29380">MEPTPFSRQHHARFLGAGETTIVLAHGFGTDQTAWRHQAPTLAEQHRVLLFDHMGAGRSDLTAYSPRRYQSLRSYAMDLLILLEELALEDVVYVGHSMSGMIGLLAAVEEPSRFRKLVLLGASPRYLDDEGYEGGFTRAKLDGLYRAMQTNFHAWASGFAPLVTGNPDQPDLARDFAATLGALRPDIALTVARITFESDHRGDLPKLTRPTLVLQSQADIAVPMSVGTYLADHIPRAELQVLDATGHLPHWSAPGQVTRAILSFAVSA</sequence>
<reference evidence="4 5" key="1">
    <citation type="submission" date="2019-04" db="EMBL/GenBank/DDBJ databases">
        <authorList>
            <person name="Li Y."/>
            <person name="Wang J."/>
        </authorList>
    </citation>
    <scope>NUCLEOTIDE SEQUENCE [LARGE SCALE GENOMIC DNA]</scope>
    <source>
        <strain evidence="4 5">DSM 14668</strain>
    </source>
</reference>
<dbReference type="Gene3D" id="3.40.50.1820">
    <property type="entry name" value="alpha/beta hydrolase"/>
    <property type="match status" value="1"/>
</dbReference>
<dbReference type="InterPro" id="IPR029058">
    <property type="entry name" value="AB_hydrolase_fold"/>
</dbReference>
<dbReference type="InterPro" id="IPR000073">
    <property type="entry name" value="AB_hydrolase_1"/>
</dbReference>
<dbReference type="PRINTS" id="PR00412">
    <property type="entry name" value="EPOXHYDRLASE"/>
</dbReference>
<dbReference type="PANTHER" id="PTHR43039">
    <property type="entry name" value="ESTERASE-RELATED"/>
    <property type="match status" value="1"/>
</dbReference>
<dbReference type="AlphaFoldDB" id="A0A4U1JDZ9"/>
<accession>A0A4U1JDZ9</accession>